<accession>A0A0A9G9B9</accession>
<reference evidence="1" key="1">
    <citation type="submission" date="2014-09" db="EMBL/GenBank/DDBJ databases">
        <authorList>
            <person name="Magalhaes I.L.F."/>
            <person name="Oliveira U."/>
            <person name="Santos F.R."/>
            <person name="Vidigal T.H.D.A."/>
            <person name="Brescovit A.D."/>
            <person name="Santos A.J."/>
        </authorList>
    </citation>
    <scope>NUCLEOTIDE SEQUENCE</scope>
    <source>
        <tissue evidence="1">Shoot tissue taken approximately 20 cm above the soil surface</tissue>
    </source>
</reference>
<proteinExistence type="predicted"/>
<name>A0A0A9G9B9_ARUDO</name>
<sequence>MSESLRFCKRQNQPVYIYNGRTRASFTSQGPSIRCCLYSKKKQRKGRTKTQET</sequence>
<reference evidence="1" key="2">
    <citation type="journal article" date="2015" name="Data Brief">
        <title>Shoot transcriptome of the giant reed, Arundo donax.</title>
        <authorList>
            <person name="Barrero R.A."/>
            <person name="Guerrero F.D."/>
            <person name="Moolhuijzen P."/>
            <person name="Goolsby J.A."/>
            <person name="Tidwell J."/>
            <person name="Bellgard S.E."/>
            <person name="Bellgard M.I."/>
        </authorList>
    </citation>
    <scope>NUCLEOTIDE SEQUENCE</scope>
    <source>
        <tissue evidence="1">Shoot tissue taken approximately 20 cm above the soil surface</tissue>
    </source>
</reference>
<dbReference type="AlphaFoldDB" id="A0A0A9G9B9"/>
<dbReference type="EMBL" id="GBRH01178775">
    <property type="protein sequence ID" value="JAE19121.1"/>
    <property type="molecule type" value="Transcribed_RNA"/>
</dbReference>
<organism evidence="1">
    <name type="scientific">Arundo donax</name>
    <name type="common">Giant reed</name>
    <name type="synonym">Donax arundinaceus</name>
    <dbReference type="NCBI Taxonomy" id="35708"/>
    <lineage>
        <taxon>Eukaryota</taxon>
        <taxon>Viridiplantae</taxon>
        <taxon>Streptophyta</taxon>
        <taxon>Embryophyta</taxon>
        <taxon>Tracheophyta</taxon>
        <taxon>Spermatophyta</taxon>
        <taxon>Magnoliopsida</taxon>
        <taxon>Liliopsida</taxon>
        <taxon>Poales</taxon>
        <taxon>Poaceae</taxon>
        <taxon>PACMAD clade</taxon>
        <taxon>Arundinoideae</taxon>
        <taxon>Arundineae</taxon>
        <taxon>Arundo</taxon>
    </lineage>
</organism>
<evidence type="ECO:0000313" key="1">
    <source>
        <dbReference type="EMBL" id="JAE19121.1"/>
    </source>
</evidence>
<protein>
    <submittedName>
        <fullName evidence="1">Uncharacterized protein</fullName>
    </submittedName>
</protein>